<evidence type="ECO:0000313" key="3">
    <source>
        <dbReference type="Proteomes" id="UP000263833"/>
    </source>
</evidence>
<feature type="region of interest" description="Disordered" evidence="1">
    <location>
        <begin position="1"/>
        <end position="64"/>
    </location>
</feature>
<organism evidence="2 3">
    <name type="scientific">Sphingorhabdus pulchriflava</name>
    <dbReference type="NCBI Taxonomy" id="2292257"/>
    <lineage>
        <taxon>Bacteria</taxon>
        <taxon>Pseudomonadati</taxon>
        <taxon>Pseudomonadota</taxon>
        <taxon>Alphaproteobacteria</taxon>
        <taxon>Sphingomonadales</taxon>
        <taxon>Sphingomonadaceae</taxon>
        <taxon>Sphingorhabdus</taxon>
    </lineage>
</organism>
<dbReference type="Proteomes" id="UP000263833">
    <property type="component" value="Unassembled WGS sequence"/>
</dbReference>
<proteinExistence type="predicted"/>
<comment type="caution">
    <text evidence="2">The sequence shown here is derived from an EMBL/GenBank/DDBJ whole genome shotgun (WGS) entry which is preliminary data.</text>
</comment>
<evidence type="ECO:0000313" key="2">
    <source>
        <dbReference type="EMBL" id="RDV06426.1"/>
    </source>
</evidence>
<reference evidence="3" key="1">
    <citation type="submission" date="2018-08" db="EMBL/GenBank/DDBJ databases">
        <authorList>
            <person name="Kim S.-J."/>
            <person name="Jung G.-Y."/>
        </authorList>
    </citation>
    <scope>NUCLEOTIDE SEQUENCE [LARGE SCALE GENOMIC DNA]</scope>
    <source>
        <strain evidence="3">GY_G</strain>
    </source>
</reference>
<accession>A0A371BFP6</accession>
<dbReference type="AlphaFoldDB" id="A0A371BFP6"/>
<keyword evidence="3" id="KW-1185">Reference proteome</keyword>
<evidence type="ECO:0000256" key="1">
    <source>
        <dbReference type="SAM" id="MobiDB-lite"/>
    </source>
</evidence>
<protein>
    <submittedName>
        <fullName evidence="2">Uncharacterized protein</fullName>
    </submittedName>
</protein>
<sequence length="64" mass="6398">MADETTPAPRTGDTIVIGADGTATNIDQEARDKAAAEASKANARKTKTASTAAEGEGAPAPKLD</sequence>
<dbReference type="RefSeq" id="WP_115547979.1">
    <property type="nucleotide sequence ID" value="NZ_QRGP01000001.1"/>
</dbReference>
<name>A0A371BFP6_9SPHN</name>
<gene>
    <name evidence="2" type="ORF">DXH95_03090</name>
</gene>
<dbReference type="EMBL" id="QRGP01000001">
    <property type="protein sequence ID" value="RDV06426.1"/>
    <property type="molecule type" value="Genomic_DNA"/>
</dbReference>